<dbReference type="KEGG" id="kfa:Q73A0000_05730"/>
<evidence type="ECO:0008006" key="3">
    <source>
        <dbReference type="Google" id="ProtNLM"/>
    </source>
</evidence>
<proteinExistence type="predicted"/>
<evidence type="ECO:0000313" key="1">
    <source>
        <dbReference type="EMBL" id="QOW09896.1"/>
    </source>
</evidence>
<dbReference type="Proteomes" id="UP000594195">
    <property type="component" value="Chromosome"/>
</dbReference>
<dbReference type="EMBL" id="CP040442">
    <property type="protein sequence ID" value="QOW09896.1"/>
    <property type="molecule type" value="Genomic_DNA"/>
</dbReference>
<accession>A0A7M2Y734</accession>
<dbReference type="InterPro" id="IPR029058">
    <property type="entry name" value="AB_hydrolase_fold"/>
</dbReference>
<dbReference type="Gene3D" id="3.40.50.1820">
    <property type="entry name" value="alpha/beta hydrolase"/>
    <property type="match status" value="1"/>
</dbReference>
<dbReference type="SUPFAM" id="SSF53474">
    <property type="entry name" value="alpha/beta-Hydrolases"/>
    <property type="match status" value="1"/>
</dbReference>
<sequence length="304" mass="34952">MKKHIVTLFIVLIGQIQLFSQKPEKVIIDSTNYYYKLVPKSKPIGTIIILHGGSEDAKGVMNQITLDEIALKNNFIVIFPNIEDDDFKMSVSQELLNTIAKQIVDKHKVSKDKIFLGGLSGGGMQTITYTERAIRDKDTYFIPKAIFALDPPLDYENMYYRYQREVERNFSEVGVNEAKWFLEEMEKNLGGTPETAKDAYIKNSMFSYRQKDGGNAKYLVNIPIKIYTEPGVEWQLKNRHRDLYDLNCADISAMINFLQLKGNKNAEIVITHDKGIRPNGMVHPHSWSIMDSKDCMAWILRLMK</sequence>
<dbReference type="AlphaFoldDB" id="A0A7M2Y734"/>
<keyword evidence="2" id="KW-1185">Reference proteome</keyword>
<evidence type="ECO:0000313" key="2">
    <source>
        <dbReference type="Proteomes" id="UP000594195"/>
    </source>
</evidence>
<reference evidence="1 2" key="1">
    <citation type="submission" date="2019-05" db="EMBL/GenBank/DDBJ databases">
        <title>Chryseobacterium sp. isolated from King George Island, maritime Antarctica.</title>
        <authorList>
            <person name="Peng X."/>
        </authorList>
    </citation>
    <scope>NUCLEOTIDE SEQUENCE [LARGE SCALE GENOMIC DNA]</scope>
    <source>
        <strain evidence="1 2">7-3A</strain>
    </source>
</reference>
<name>A0A7M2Y734_9FLAO</name>
<organism evidence="1 2">
    <name type="scientific">Kaistella flava</name>
    <name type="common">ex Peng et al. 2021</name>
    <dbReference type="NCBI Taxonomy" id="2038776"/>
    <lineage>
        <taxon>Bacteria</taxon>
        <taxon>Pseudomonadati</taxon>
        <taxon>Bacteroidota</taxon>
        <taxon>Flavobacteriia</taxon>
        <taxon>Flavobacteriales</taxon>
        <taxon>Weeksellaceae</taxon>
        <taxon>Chryseobacterium group</taxon>
        <taxon>Kaistella</taxon>
    </lineage>
</organism>
<protein>
    <recommendedName>
        <fullName evidence="3">Alpha/beta hydrolase</fullName>
    </recommendedName>
</protein>
<gene>
    <name evidence="1" type="ORF">Q73A0000_05730</name>
</gene>
<dbReference type="RefSeq" id="WP_193813115.1">
    <property type="nucleotide sequence ID" value="NZ_CP040442.1"/>
</dbReference>